<dbReference type="RefSeq" id="WP_191827614.1">
    <property type="nucleotide sequence ID" value="NZ_JACYHB010000002.1"/>
</dbReference>
<proteinExistence type="inferred from homology"/>
<feature type="active site" description="Nucleophile" evidence="8">
    <location>
        <position position="30"/>
    </location>
</feature>
<reference evidence="11" key="2">
    <citation type="submission" date="2020-09" db="EMBL/GenBank/DDBJ databases">
        <authorList>
            <person name="Yu Y."/>
        </authorList>
    </citation>
    <scope>NUCLEOTIDE SEQUENCE</scope>
    <source>
        <strain evidence="11">KCTC 49039</strain>
    </source>
</reference>
<keyword evidence="2" id="KW-0813">Transport</keyword>
<evidence type="ECO:0000256" key="4">
    <source>
        <dbReference type="ARBA" id="ARBA00023157"/>
    </source>
</evidence>
<dbReference type="PROSITE" id="PS51352">
    <property type="entry name" value="THIOREDOXIN_2"/>
    <property type="match status" value="1"/>
</dbReference>
<dbReference type="PRINTS" id="PR00421">
    <property type="entry name" value="THIOREDOXIN"/>
</dbReference>
<dbReference type="InterPro" id="IPR036249">
    <property type="entry name" value="Thioredoxin-like_sf"/>
</dbReference>
<reference evidence="11" key="1">
    <citation type="journal article" date="2018" name="Curr. Microbiol.">
        <title>Cellulosimicrobium arenosum sp. nov., Isolated from Marine Sediment Sand.</title>
        <authorList>
            <person name="Oh M."/>
            <person name="Kim J.H."/>
            <person name="Yoon J.H."/>
            <person name="Schumann P."/>
            <person name="Kim W."/>
        </authorList>
    </citation>
    <scope>NUCLEOTIDE SEQUENCE</scope>
    <source>
        <strain evidence="11">KCTC 49039</strain>
    </source>
</reference>
<feature type="site" description="Contributes to redox potential value" evidence="8">
    <location>
        <position position="31"/>
    </location>
</feature>
<dbReference type="PROSITE" id="PS00194">
    <property type="entry name" value="THIOREDOXIN_1"/>
    <property type="match status" value="1"/>
</dbReference>
<sequence length="123" mass="13293">MATQQLTESTFEQTIKDNDIVLVDFWADWCGPCKMFAPVFEASSDEHPDVVHGKIDTEAERGLAAAANITSIPTLMAFREGVLVFSQPGALPAPQLAKVVDAVKELDMDDVRQQIAEADAASS</sequence>
<dbReference type="GO" id="GO:0005829">
    <property type="term" value="C:cytosol"/>
    <property type="evidence" value="ECO:0007669"/>
    <property type="project" value="TreeGrafter"/>
</dbReference>
<comment type="caution">
    <text evidence="11">The sequence shown here is derived from an EMBL/GenBank/DDBJ whole genome shotgun (WGS) entry which is preliminary data.</text>
</comment>
<dbReference type="GO" id="GO:0015035">
    <property type="term" value="F:protein-disulfide reductase activity"/>
    <property type="evidence" value="ECO:0007669"/>
    <property type="project" value="UniProtKB-UniRule"/>
</dbReference>
<evidence type="ECO:0000256" key="6">
    <source>
        <dbReference type="NCBIfam" id="TIGR01068"/>
    </source>
</evidence>
<dbReference type="AlphaFoldDB" id="A0A927G6Y7"/>
<dbReference type="Pfam" id="PF00085">
    <property type="entry name" value="Thioredoxin"/>
    <property type="match status" value="1"/>
</dbReference>
<dbReference type="InterPro" id="IPR013766">
    <property type="entry name" value="Thioredoxin_domain"/>
</dbReference>
<feature type="disulfide bond" description="Redox-active" evidence="9">
    <location>
        <begin position="30"/>
        <end position="33"/>
    </location>
</feature>
<dbReference type="PANTHER" id="PTHR45663:SF40">
    <property type="entry name" value="THIOREDOXIN 2"/>
    <property type="match status" value="1"/>
</dbReference>
<dbReference type="NCBIfam" id="TIGR01068">
    <property type="entry name" value="thioredoxin"/>
    <property type="match status" value="1"/>
</dbReference>
<dbReference type="InterPro" id="IPR005746">
    <property type="entry name" value="Thioredoxin"/>
</dbReference>
<evidence type="ECO:0000256" key="8">
    <source>
        <dbReference type="PIRSR" id="PIRSR000077-1"/>
    </source>
</evidence>
<accession>A0A927G6Y7</accession>
<feature type="domain" description="Thioredoxin" evidence="10">
    <location>
        <begin position="1"/>
        <end position="105"/>
    </location>
</feature>
<dbReference type="InterPro" id="IPR017937">
    <property type="entry name" value="Thioredoxin_CS"/>
</dbReference>
<dbReference type="PIRSF" id="PIRSF000077">
    <property type="entry name" value="Thioredoxin"/>
    <property type="match status" value="1"/>
</dbReference>
<evidence type="ECO:0000256" key="2">
    <source>
        <dbReference type="ARBA" id="ARBA00022448"/>
    </source>
</evidence>
<evidence type="ECO:0000256" key="5">
    <source>
        <dbReference type="ARBA" id="ARBA00023284"/>
    </source>
</evidence>
<dbReference type="SUPFAM" id="SSF52833">
    <property type="entry name" value="Thioredoxin-like"/>
    <property type="match status" value="1"/>
</dbReference>
<feature type="site" description="Deprotonates C-terminal active site Cys" evidence="8">
    <location>
        <position position="24"/>
    </location>
</feature>
<protein>
    <recommendedName>
        <fullName evidence="6 7">Thioredoxin</fullName>
    </recommendedName>
</protein>
<name>A0A927G6Y7_9MICO</name>
<feature type="active site" description="Nucleophile" evidence="8">
    <location>
        <position position="33"/>
    </location>
</feature>
<gene>
    <name evidence="11" type="primary">trxA</name>
    <name evidence="11" type="ORF">IF651_02945</name>
</gene>
<dbReference type="Gene3D" id="3.40.30.10">
    <property type="entry name" value="Glutaredoxin"/>
    <property type="match status" value="1"/>
</dbReference>
<keyword evidence="5 9" id="KW-0676">Redox-active center</keyword>
<feature type="site" description="Contributes to redox potential value" evidence="8">
    <location>
        <position position="32"/>
    </location>
</feature>
<evidence type="ECO:0000256" key="7">
    <source>
        <dbReference type="PIRNR" id="PIRNR000077"/>
    </source>
</evidence>
<keyword evidence="3" id="KW-0249">Electron transport</keyword>
<evidence type="ECO:0000313" key="12">
    <source>
        <dbReference type="Proteomes" id="UP000610846"/>
    </source>
</evidence>
<dbReference type="PANTHER" id="PTHR45663">
    <property type="entry name" value="GEO12009P1"/>
    <property type="match status" value="1"/>
</dbReference>
<evidence type="ECO:0000256" key="3">
    <source>
        <dbReference type="ARBA" id="ARBA00022982"/>
    </source>
</evidence>
<dbReference type="CDD" id="cd02947">
    <property type="entry name" value="TRX_family"/>
    <property type="match status" value="1"/>
</dbReference>
<evidence type="ECO:0000256" key="1">
    <source>
        <dbReference type="ARBA" id="ARBA00008987"/>
    </source>
</evidence>
<dbReference type="EMBL" id="JACYHB010000002">
    <property type="protein sequence ID" value="MBD8078014.1"/>
    <property type="molecule type" value="Genomic_DNA"/>
</dbReference>
<evidence type="ECO:0000259" key="10">
    <source>
        <dbReference type="PROSITE" id="PS51352"/>
    </source>
</evidence>
<dbReference type="FunFam" id="3.40.30.10:FF:000155">
    <property type="entry name" value="Thioredoxin"/>
    <property type="match status" value="1"/>
</dbReference>
<comment type="similarity">
    <text evidence="1 7">Belongs to the thioredoxin family.</text>
</comment>
<keyword evidence="12" id="KW-1185">Reference proteome</keyword>
<evidence type="ECO:0000256" key="9">
    <source>
        <dbReference type="PIRSR" id="PIRSR000077-4"/>
    </source>
</evidence>
<evidence type="ECO:0000313" key="11">
    <source>
        <dbReference type="EMBL" id="MBD8078014.1"/>
    </source>
</evidence>
<organism evidence="11 12">
    <name type="scientific">Cellulosimicrobium arenosum</name>
    <dbReference type="NCBI Taxonomy" id="2708133"/>
    <lineage>
        <taxon>Bacteria</taxon>
        <taxon>Bacillati</taxon>
        <taxon>Actinomycetota</taxon>
        <taxon>Actinomycetes</taxon>
        <taxon>Micrococcales</taxon>
        <taxon>Promicromonosporaceae</taxon>
        <taxon>Cellulosimicrobium</taxon>
    </lineage>
</organism>
<keyword evidence="4 9" id="KW-1015">Disulfide bond</keyword>
<dbReference type="Proteomes" id="UP000610846">
    <property type="component" value="Unassembled WGS sequence"/>
</dbReference>